<dbReference type="AlphaFoldDB" id="A0A4Y2MR87"/>
<gene>
    <name evidence="1" type="ORF">AVEN_174986_1</name>
</gene>
<organism evidence="1 2">
    <name type="scientific">Araneus ventricosus</name>
    <name type="common">Orbweaver spider</name>
    <name type="synonym">Epeira ventricosa</name>
    <dbReference type="NCBI Taxonomy" id="182803"/>
    <lineage>
        <taxon>Eukaryota</taxon>
        <taxon>Metazoa</taxon>
        <taxon>Ecdysozoa</taxon>
        <taxon>Arthropoda</taxon>
        <taxon>Chelicerata</taxon>
        <taxon>Arachnida</taxon>
        <taxon>Araneae</taxon>
        <taxon>Araneomorphae</taxon>
        <taxon>Entelegynae</taxon>
        <taxon>Araneoidea</taxon>
        <taxon>Araneidae</taxon>
        <taxon>Araneus</taxon>
    </lineage>
</organism>
<dbReference type="Proteomes" id="UP000499080">
    <property type="component" value="Unassembled WGS sequence"/>
</dbReference>
<proteinExistence type="predicted"/>
<keyword evidence="2" id="KW-1185">Reference proteome</keyword>
<dbReference type="EMBL" id="BGPR01007704">
    <property type="protein sequence ID" value="GBN28880.1"/>
    <property type="molecule type" value="Genomic_DNA"/>
</dbReference>
<evidence type="ECO:0000313" key="2">
    <source>
        <dbReference type="Proteomes" id="UP000499080"/>
    </source>
</evidence>
<accession>A0A4Y2MR87</accession>
<evidence type="ECO:0000313" key="1">
    <source>
        <dbReference type="EMBL" id="GBN28880.1"/>
    </source>
</evidence>
<reference evidence="1 2" key="1">
    <citation type="journal article" date="2019" name="Sci. Rep.">
        <title>Orb-weaving spider Araneus ventricosus genome elucidates the spidroin gene catalogue.</title>
        <authorList>
            <person name="Kono N."/>
            <person name="Nakamura H."/>
            <person name="Ohtoshi R."/>
            <person name="Moran D.A.P."/>
            <person name="Shinohara A."/>
            <person name="Yoshida Y."/>
            <person name="Fujiwara M."/>
            <person name="Mori M."/>
            <person name="Tomita M."/>
            <person name="Arakawa K."/>
        </authorList>
    </citation>
    <scope>NUCLEOTIDE SEQUENCE [LARGE SCALE GENOMIC DNA]</scope>
</reference>
<sequence>MKVYRTTSTQVLGVLDGIPPLYLSAKAEFQNFHVWVLWSSELGLVLDVGELDHFVKLSTVRIEFRIIDIKPQIANSQFEVYTDGYRIGGGCGLSMCNLKNEHPFKIFKFKLSKNIIVFQAELAASNFAVRFSQKNGVKINICTDAYIKGLE</sequence>
<dbReference type="OrthoDB" id="411823at2759"/>
<name>A0A4Y2MR87_ARAVE</name>
<comment type="caution">
    <text evidence="1">The sequence shown here is derived from an EMBL/GenBank/DDBJ whole genome shotgun (WGS) entry which is preliminary data.</text>
</comment>
<protein>
    <recommendedName>
        <fullName evidence="3">RNase H type-1 domain-containing protein</fullName>
    </recommendedName>
</protein>
<evidence type="ECO:0008006" key="3">
    <source>
        <dbReference type="Google" id="ProtNLM"/>
    </source>
</evidence>